<gene>
    <name evidence="2" type="ORF">KHC33_13910</name>
</gene>
<reference evidence="2 3" key="1">
    <citation type="submission" date="2021-05" db="EMBL/GenBank/DDBJ databases">
        <title>A novel Methanospirillum isolate from a pyrite-forming mixed culture.</title>
        <authorList>
            <person name="Bunk B."/>
            <person name="Sproer C."/>
            <person name="Spring S."/>
            <person name="Pester M."/>
        </authorList>
    </citation>
    <scope>NUCLEOTIDE SEQUENCE [LARGE SCALE GENOMIC DNA]</scope>
    <source>
        <strain evidence="2 3">J.3.6.1-F.2.7.3</strain>
    </source>
</reference>
<dbReference type="RefSeq" id="WP_214419215.1">
    <property type="nucleotide sequence ID" value="NZ_CP075546.1"/>
</dbReference>
<accession>A0A8E7AZM0</accession>
<evidence type="ECO:0000313" key="2">
    <source>
        <dbReference type="EMBL" id="QVV88406.1"/>
    </source>
</evidence>
<feature type="compositionally biased region" description="Polar residues" evidence="1">
    <location>
        <begin position="45"/>
        <end position="60"/>
    </location>
</feature>
<organism evidence="2 3">
    <name type="scientific">Methanospirillum purgamenti</name>
    <dbReference type="NCBI Taxonomy" id="2834276"/>
    <lineage>
        <taxon>Archaea</taxon>
        <taxon>Methanobacteriati</taxon>
        <taxon>Methanobacteriota</taxon>
        <taxon>Stenosarchaea group</taxon>
        <taxon>Methanomicrobia</taxon>
        <taxon>Methanomicrobiales</taxon>
        <taxon>Methanospirillaceae</taxon>
        <taxon>Methanospirillum</taxon>
    </lineage>
</organism>
<evidence type="ECO:0000256" key="1">
    <source>
        <dbReference type="SAM" id="MobiDB-lite"/>
    </source>
</evidence>
<dbReference type="Proteomes" id="UP000680656">
    <property type="component" value="Chromosome"/>
</dbReference>
<dbReference type="KEGG" id="mrtj:KHC33_13910"/>
<feature type="compositionally biased region" description="Basic and acidic residues" evidence="1">
    <location>
        <begin position="61"/>
        <end position="71"/>
    </location>
</feature>
<name>A0A8E7AZM0_9EURY</name>
<feature type="region of interest" description="Disordered" evidence="1">
    <location>
        <begin position="41"/>
        <end position="109"/>
    </location>
</feature>
<evidence type="ECO:0000313" key="3">
    <source>
        <dbReference type="Proteomes" id="UP000680656"/>
    </source>
</evidence>
<feature type="compositionally biased region" description="Basic and acidic residues" evidence="1">
    <location>
        <begin position="82"/>
        <end position="98"/>
    </location>
</feature>
<dbReference type="EMBL" id="CP075546">
    <property type="protein sequence ID" value="QVV88406.1"/>
    <property type="molecule type" value="Genomic_DNA"/>
</dbReference>
<dbReference type="AlphaFoldDB" id="A0A8E7AZM0"/>
<proteinExistence type="predicted"/>
<protein>
    <submittedName>
        <fullName evidence="2">Uncharacterized protein</fullName>
    </submittedName>
</protein>
<sequence length="109" mass="12456">MGQITPTKRLFWIPLLLHPVYPGHDAKQDVSVLANPLRRPGITRGFSNDNTNSQFYLTSKNPDERAEENRIHTSSKKHTKIRERIWSRPCDVENESKESTPAQSSSLEA</sequence>
<dbReference type="GeneID" id="65098300"/>
<feature type="compositionally biased region" description="Polar residues" evidence="1">
    <location>
        <begin position="99"/>
        <end position="109"/>
    </location>
</feature>
<keyword evidence="3" id="KW-1185">Reference proteome</keyword>